<dbReference type="Pfam" id="PF02928">
    <property type="entry name" value="zf-C5HC2"/>
    <property type="match status" value="1"/>
</dbReference>
<dbReference type="Gene3D" id="3.30.40.10">
    <property type="entry name" value="Zinc/RING finger domain, C3HC4 (zinc finger)"/>
    <property type="match status" value="1"/>
</dbReference>
<feature type="compositionally biased region" description="Basic and acidic residues" evidence="24">
    <location>
        <begin position="2597"/>
        <end position="2610"/>
    </location>
</feature>
<keyword evidence="16" id="KW-0560">Oxidoreductase</keyword>
<evidence type="ECO:0000256" key="23">
    <source>
        <dbReference type="SAM" id="Coils"/>
    </source>
</evidence>
<dbReference type="CDD" id="cd00171">
    <property type="entry name" value="Sec7"/>
    <property type="match status" value="1"/>
</dbReference>
<keyword evidence="14" id="KW-0156">Chromatin regulator</keyword>
<dbReference type="InterPro" id="IPR003347">
    <property type="entry name" value="JmjC_dom"/>
</dbReference>
<dbReference type="Pfam" id="PF01369">
    <property type="entry name" value="Sec7"/>
    <property type="match status" value="1"/>
</dbReference>
<dbReference type="GO" id="GO:0008270">
    <property type="term" value="F:zinc ion binding"/>
    <property type="evidence" value="ECO:0007669"/>
    <property type="project" value="UniProtKB-KW"/>
</dbReference>
<evidence type="ECO:0000259" key="30">
    <source>
        <dbReference type="PROSITE" id="PS51183"/>
    </source>
</evidence>
<feature type="compositionally biased region" description="Low complexity" evidence="24">
    <location>
        <begin position="503"/>
        <end position="527"/>
    </location>
</feature>
<dbReference type="PROSITE" id="PS51011">
    <property type="entry name" value="ARID"/>
    <property type="match status" value="1"/>
</dbReference>
<feature type="region of interest" description="Disordered" evidence="24">
    <location>
        <begin position="472"/>
        <end position="573"/>
    </location>
</feature>
<dbReference type="GO" id="GO:0045202">
    <property type="term" value="C:synapse"/>
    <property type="evidence" value="ECO:0007669"/>
    <property type="project" value="UniProtKB-ARBA"/>
</dbReference>
<feature type="compositionally biased region" description="Basic and acidic residues" evidence="24">
    <location>
        <begin position="2570"/>
        <end position="2580"/>
    </location>
</feature>
<evidence type="ECO:0000256" key="2">
    <source>
        <dbReference type="ARBA" id="ARBA00004123"/>
    </source>
</evidence>
<feature type="region of interest" description="Disordered" evidence="24">
    <location>
        <begin position="741"/>
        <end position="763"/>
    </location>
</feature>
<keyword evidence="17" id="KW-0408">Iron</keyword>
<dbReference type="InterPro" id="IPR004198">
    <property type="entry name" value="Znf_C5HC2"/>
</dbReference>
<dbReference type="Pfam" id="PF00625">
    <property type="entry name" value="Guanylate_kin"/>
    <property type="match status" value="1"/>
</dbReference>
<feature type="region of interest" description="Disordered" evidence="24">
    <location>
        <begin position="1294"/>
        <end position="1330"/>
    </location>
</feature>
<feature type="compositionally biased region" description="Acidic residues" evidence="24">
    <location>
        <begin position="3684"/>
        <end position="3697"/>
    </location>
</feature>
<dbReference type="CDD" id="cd06734">
    <property type="entry name" value="PDZ4_MAGI-1_3-like"/>
    <property type="match status" value="1"/>
</dbReference>
<reference evidence="32 33" key="1">
    <citation type="submission" date="2019-06" db="EMBL/GenBank/DDBJ databases">
        <title>Draft genomes of female and male turbot (Scophthalmus maximus).</title>
        <authorList>
            <person name="Xu H."/>
            <person name="Xu X.-W."/>
            <person name="Shao C."/>
            <person name="Chen S."/>
        </authorList>
    </citation>
    <scope>NUCLEOTIDE SEQUENCE [LARGE SCALE GENOMIC DNA]</scope>
    <source>
        <strain evidence="32">Ysfricsl-2016a</strain>
        <tissue evidence="32">Blood</tissue>
    </source>
</reference>
<evidence type="ECO:0000256" key="21">
    <source>
        <dbReference type="ARBA" id="ARBA00048734"/>
    </source>
</evidence>
<dbReference type="GO" id="GO:0034647">
    <property type="term" value="F:histone H3K4me/H3K4me2/H3K4me3 demethylase activity"/>
    <property type="evidence" value="ECO:0007669"/>
    <property type="project" value="UniProtKB-EC"/>
</dbReference>
<dbReference type="CDD" id="cd15604">
    <property type="entry name" value="PHD1_KDM5C_5D"/>
    <property type="match status" value="1"/>
</dbReference>
<evidence type="ECO:0000256" key="3">
    <source>
        <dbReference type="ARBA" id="ARBA00004170"/>
    </source>
</evidence>
<evidence type="ECO:0000259" key="28">
    <source>
        <dbReference type="PROSITE" id="PS50190"/>
    </source>
</evidence>
<feature type="domain" description="ARID" evidence="29">
    <location>
        <begin position="2364"/>
        <end position="2454"/>
    </location>
</feature>
<feature type="region of interest" description="Disordered" evidence="24">
    <location>
        <begin position="3798"/>
        <end position="3870"/>
    </location>
</feature>
<evidence type="ECO:0000256" key="19">
    <source>
        <dbReference type="ARBA" id="ARBA00023136"/>
    </source>
</evidence>
<dbReference type="CDD" id="cd15608">
    <property type="entry name" value="PHD2_KDM5C_5D"/>
    <property type="match status" value="1"/>
</dbReference>
<dbReference type="SUPFAM" id="SSF50156">
    <property type="entry name" value="PDZ domain-like"/>
    <property type="match status" value="5"/>
</dbReference>
<keyword evidence="8" id="KW-0963">Cytoplasm</keyword>
<feature type="compositionally biased region" description="Low complexity" evidence="24">
    <location>
        <begin position="1068"/>
        <end position="1093"/>
    </location>
</feature>
<evidence type="ECO:0000259" key="26">
    <source>
        <dbReference type="PROSITE" id="PS50052"/>
    </source>
</evidence>
<dbReference type="PROSITE" id="PS50052">
    <property type="entry name" value="GUANYLATE_KINASE_2"/>
    <property type="match status" value="1"/>
</dbReference>
<dbReference type="FunFam" id="1.10.150.60:FF:000001">
    <property type="entry name" value="Putative lysine-specific demethylase 5b"/>
    <property type="match status" value="1"/>
</dbReference>
<dbReference type="InterPro" id="IPR036431">
    <property type="entry name" value="ARID_dom_sf"/>
</dbReference>
<proteinExistence type="inferred from homology"/>
<dbReference type="InterPro" id="IPR019786">
    <property type="entry name" value="Zinc_finger_PHD-type_CS"/>
</dbReference>
<feature type="domain" description="Guanylate kinase-like" evidence="26">
    <location>
        <begin position="187"/>
        <end position="263"/>
    </location>
</feature>
<feature type="domain" description="JmjC" evidence="31">
    <location>
        <begin position="2784"/>
        <end position="2950"/>
    </location>
</feature>
<feature type="compositionally biased region" description="Basic residues" evidence="24">
    <location>
        <begin position="1564"/>
        <end position="1577"/>
    </location>
</feature>
<dbReference type="InterPro" id="IPR000904">
    <property type="entry name" value="Sec7_dom"/>
</dbReference>
<dbReference type="FunFam" id="2.60.120.650:FF:000001">
    <property type="entry name" value="Putative lysine-specific demethylase 5b"/>
    <property type="match status" value="1"/>
</dbReference>
<dbReference type="InterPro" id="IPR008145">
    <property type="entry name" value="GK/Ca_channel_bsu"/>
</dbReference>
<dbReference type="PROSITE" id="PS50190">
    <property type="entry name" value="SEC7"/>
    <property type="match status" value="1"/>
</dbReference>
<dbReference type="Pfam" id="PF08429">
    <property type="entry name" value="PLU-1"/>
    <property type="match status" value="1"/>
</dbReference>
<feature type="compositionally biased region" description="Low complexity" evidence="24">
    <location>
        <begin position="1596"/>
        <end position="1607"/>
    </location>
</feature>
<dbReference type="GO" id="GO:0005085">
    <property type="term" value="F:guanyl-nucleotide exchange factor activity"/>
    <property type="evidence" value="ECO:0007669"/>
    <property type="project" value="InterPro"/>
</dbReference>
<dbReference type="InterPro" id="IPR019787">
    <property type="entry name" value="Znf_PHD-finger"/>
</dbReference>
<dbReference type="Pfam" id="PF00595">
    <property type="entry name" value="PDZ"/>
    <property type="match status" value="2"/>
</dbReference>
<feature type="compositionally biased region" description="Basic and acidic residues" evidence="24">
    <location>
        <begin position="2548"/>
        <end position="2558"/>
    </location>
</feature>
<feature type="compositionally biased region" description="Low complexity" evidence="24">
    <location>
        <begin position="691"/>
        <end position="711"/>
    </location>
</feature>
<dbReference type="SUPFAM" id="SSF57903">
    <property type="entry name" value="FYVE/PHD zinc finger"/>
    <property type="match status" value="2"/>
</dbReference>
<evidence type="ECO:0000256" key="12">
    <source>
        <dbReference type="ARBA" id="ARBA00022771"/>
    </source>
</evidence>
<keyword evidence="11" id="KW-0677">Repeat</keyword>
<gene>
    <name evidence="32" type="ORF">F2P81_010980</name>
</gene>
<feature type="region of interest" description="Disordered" evidence="24">
    <location>
        <begin position="3681"/>
        <end position="3721"/>
    </location>
</feature>
<feature type="region of interest" description="Disordered" evidence="24">
    <location>
        <begin position="858"/>
        <end position="892"/>
    </location>
</feature>
<feature type="domain" description="PDZ" evidence="27">
    <location>
        <begin position="768"/>
        <end position="857"/>
    </location>
</feature>
<feature type="region of interest" description="Disordered" evidence="24">
    <location>
        <begin position="2070"/>
        <end position="2228"/>
    </location>
</feature>
<feature type="region of interest" description="Disordered" evidence="24">
    <location>
        <begin position="352"/>
        <end position="388"/>
    </location>
</feature>
<feature type="region of interest" description="Disordered" evidence="24">
    <location>
        <begin position="3491"/>
        <end position="3528"/>
    </location>
</feature>
<dbReference type="CDD" id="cd13318">
    <property type="entry name" value="PH_IQSEC"/>
    <property type="match status" value="1"/>
</dbReference>
<dbReference type="SMART" id="SM00501">
    <property type="entry name" value="BRIGHT"/>
    <property type="match status" value="1"/>
</dbReference>
<dbReference type="PROSITE" id="PS50096">
    <property type="entry name" value="IQ"/>
    <property type="match status" value="1"/>
</dbReference>
<feature type="compositionally biased region" description="Basic and acidic residues" evidence="24">
    <location>
        <begin position="3825"/>
        <end position="3837"/>
    </location>
</feature>
<feature type="compositionally biased region" description="Polar residues" evidence="24">
    <location>
        <begin position="490"/>
        <end position="502"/>
    </location>
</feature>
<feature type="compositionally biased region" description="Basic and acidic residues" evidence="24">
    <location>
        <begin position="1353"/>
        <end position="1363"/>
    </location>
</feature>
<feature type="compositionally biased region" description="Pro residues" evidence="24">
    <location>
        <begin position="2192"/>
        <end position="2209"/>
    </location>
</feature>
<feature type="compositionally biased region" description="Low complexity" evidence="24">
    <location>
        <begin position="2154"/>
        <end position="2187"/>
    </location>
</feature>
<dbReference type="Gene3D" id="2.30.29.30">
    <property type="entry name" value="Pleckstrin-homology domain (PH domain)/Phosphotyrosine-binding domain (PTB)"/>
    <property type="match status" value="1"/>
</dbReference>
<comment type="similarity">
    <text evidence="6">Belongs to the JARID1 histone demethylase family.</text>
</comment>
<evidence type="ECO:0000256" key="24">
    <source>
        <dbReference type="SAM" id="MobiDB-lite"/>
    </source>
</evidence>
<evidence type="ECO:0000256" key="14">
    <source>
        <dbReference type="ARBA" id="ARBA00022853"/>
    </source>
</evidence>
<dbReference type="PROSITE" id="PS51184">
    <property type="entry name" value="JMJC"/>
    <property type="match status" value="1"/>
</dbReference>
<evidence type="ECO:0000259" key="25">
    <source>
        <dbReference type="PROSITE" id="PS50016"/>
    </source>
</evidence>
<dbReference type="Gene3D" id="2.60.120.650">
    <property type="entry name" value="Cupin"/>
    <property type="match status" value="1"/>
</dbReference>
<evidence type="ECO:0000313" key="33">
    <source>
        <dbReference type="Proteomes" id="UP000438429"/>
    </source>
</evidence>
<dbReference type="SUPFAM" id="SSF48425">
    <property type="entry name" value="Sec7 domain"/>
    <property type="match status" value="1"/>
</dbReference>
<dbReference type="FunFam" id="1.10.220.20:FF:000001">
    <property type="entry name" value="IQ motif and SEC7 domain-containing protein 1"/>
    <property type="match status" value="1"/>
</dbReference>
<dbReference type="SMART" id="SM00072">
    <property type="entry name" value="GuKc"/>
    <property type="match status" value="1"/>
</dbReference>
<dbReference type="SUPFAM" id="SSF46774">
    <property type="entry name" value="ARID-like"/>
    <property type="match status" value="1"/>
</dbReference>
<evidence type="ECO:0000313" key="32">
    <source>
        <dbReference type="EMBL" id="KAF0035668.1"/>
    </source>
</evidence>
<dbReference type="InterPro" id="IPR020590">
    <property type="entry name" value="Guanylate_kinase_CS"/>
</dbReference>
<feature type="domain" description="JmjN" evidence="30">
    <location>
        <begin position="2299"/>
        <end position="2340"/>
    </location>
</feature>
<dbReference type="GO" id="GO:0032012">
    <property type="term" value="P:regulation of ARF protein signal transduction"/>
    <property type="evidence" value="ECO:0007669"/>
    <property type="project" value="InterPro"/>
</dbReference>
<evidence type="ECO:0000256" key="1">
    <source>
        <dbReference type="ARBA" id="ARBA00001954"/>
    </source>
</evidence>
<feature type="compositionally biased region" description="Polar residues" evidence="24">
    <location>
        <begin position="1524"/>
        <end position="1550"/>
    </location>
</feature>
<evidence type="ECO:0000256" key="11">
    <source>
        <dbReference type="ARBA" id="ARBA00022737"/>
    </source>
</evidence>
<dbReference type="EMBL" id="VEVO01000010">
    <property type="protein sequence ID" value="KAF0035668.1"/>
    <property type="molecule type" value="Genomic_DNA"/>
</dbReference>
<dbReference type="InterPro" id="IPR011011">
    <property type="entry name" value="Znf_FYVE_PHD"/>
</dbReference>
<evidence type="ECO:0000256" key="8">
    <source>
        <dbReference type="ARBA" id="ARBA00022490"/>
    </source>
</evidence>
<dbReference type="GO" id="GO:0005737">
    <property type="term" value="C:cytoplasm"/>
    <property type="evidence" value="ECO:0007669"/>
    <property type="project" value="UniProtKB-SubCell"/>
</dbReference>
<dbReference type="Gene3D" id="1.10.220.20">
    <property type="match status" value="1"/>
</dbReference>
<dbReference type="InterPro" id="IPR033742">
    <property type="entry name" value="IQSEC_PH"/>
</dbReference>
<dbReference type="SUPFAM" id="SSF50729">
    <property type="entry name" value="PH domain-like"/>
    <property type="match status" value="1"/>
</dbReference>
<keyword evidence="19" id="KW-0472">Membrane</keyword>
<dbReference type="Proteomes" id="UP000438429">
    <property type="component" value="Unassembled WGS sequence"/>
</dbReference>
<dbReference type="PANTHER" id="PTHR10316">
    <property type="entry name" value="MEMBRANE ASSOCIATED GUANYLATE KINASE-RELATED"/>
    <property type="match status" value="1"/>
</dbReference>
<dbReference type="Pfam" id="PF16453">
    <property type="entry name" value="IQ_SEC7_PH"/>
    <property type="match status" value="1"/>
</dbReference>
<dbReference type="Gene3D" id="1.10.1000.11">
    <property type="entry name" value="Arf Nucleotide-binding Site Opener,domain 2"/>
    <property type="match status" value="1"/>
</dbReference>
<dbReference type="GO" id="GO:0007165">
    <property type="term" value="P:signal transduction"/>
    <property type="evidence" value="ECO:0007669"/>
    <property type="project" value="TreeGrafter"/>
</dbReference>
<evidence type="ECO:0000256" key="9">
    <source>
        <dbReference type="ARBA" id="ARBA00022553"/>
    </source>
</evidence>
<evidence type="ECO:0000259" key="29">
    <source>
        <dbReference type="PROSITE" id="PS51011"/>
    </source>
</evidence>
<feature type="domain" description="PHD-type" evidence="25">
    <location>
        <begin position="2640"/>
        <end position="2690"/>
    </location>
</feature>
<evidence type="ECO:0000256" key="20">
    <source>
        <dbReference type="ARBA" id="ARBA00023242"/>
    </source>
</evidence>
<dbReference type="SUPFAM" id="SSF52540">
    <property type="entry name" value="P-loop containing nucleoside triphosphate hydrolases"/>
    <property type="match status" value="1"/>
</dbReference>
<evidence type="ECO:0000256" key="15">
    <source>
        <dbReference type="ARBA" id="ARBA00022964"/>
    </source>
</evidence>
<dbReference type="InterPro" id="IPR001849">
    <property type="entry name" value="PH_domain"/>
</dbReference>
<dbReference type="FunFam" id="2.30.42.10:FF:000288">
    <property type="entry name" value="MAGI family member, X-linked a"/>
    <property type="match status" value="1"/>
</dbReference>
<comment type="similarity">
    <text evidence="5">Belongs to the BRAG family.</text>
</comment>
<dbReference type="InterPro" id="IPR011993">
    <property type="entry name" value="PH-like_dom_sf"/>
</dbReference>
<dbReference type="InterPro" id="IPR001965">
    <property type="entry name" value="Znf_PHD"/>
</dbReference>
<feature type="compositionally biased region" description="Polar residues" evidence="24">
    <location>
        <begin position="1377"/>
        <end position="1386"/>
    </location>
</feature>
<dbReference type="SMART" id="SM00233">
    <property type="entry name" value="PH"/>
    <property type="match status" value="1"/>
</dbReference>
<feature type="domain" description="PDZ" evidence="27">
    <location>
        <begin position="110"/>
        <end position="179"/>
    </location>
</feature>
<feature type="compositionally biased region" description="Gly residues" evidence="24">
    <location>
        <begin position="1158"/>
        <end position="1171"/>
    </location>
</feature>
<feature type="compositionally biased region" description="Pro residues" evidence="24">
    <location>
        <begin position="671"/>
        <end position="684"/>
    </location>
</feature>
<accession>A0A6A4SU80</accession>
<dbReference type="InterPro" id="IPR001606">
    <property type="entry name" value="ARID_dom"/>
</dbReference>
<feature type="compositionally biased region" description="Basic residues" evidence="24">
    <location>
        <begin position="3802"/>
        <end position="3818"/>
    </location>
</feature>
<keyword evidence="9" id="KW-0597">Phosphoprotein</keyword>
<dbReference type="PROSITE" id="PS50016">
    <property type="entry name" value="ZF_PHD_2"/>
    <property type="match status" value="1"/>
</dbReference>
<dbReference type="InterPro" id="IPR036034">
    <property type="entry name" value="PDZ_sf"/>
</dbReference>
<dbReference type="Gene3D" id="3.30.63.10">
    <property type="entry name" value="Guanylate Kinase phosphate binding domain"/>
    <property type="match status" value="1"/>
</dbReference>
<comment type="cofactor">
    <cofactor evidence="1">
        <name>Fe(2+)</name>
        <dbReference type="ChEBI" id="CHEBI:29033"/>
    </cofactor>
</comment>
<keyword evidence="13" id="KW-0862">Zinc</keyword>
<evidence type="ECO:0000256" key="4">
    <source>
        <dbReference type="ARBA" id="ARBA00004496"/>
    </source>
</evidence>
<dbReference type="GO" id="GO:0005634">
    <property type="term" value="C:nucleus"/>
    <property type="evidence" value="ECO:0007669"/>
    <property type="project" value="UniProtKB-SubCell"/>
</dbReference>
<dbReference type="InterPro" id="IPR008144">
    <property type="entry name" value="Guanylate_kin-like_dom"/>
</dbReference>
<feature type="region of interest" description="Disordered" evidence="24">
    <location>
        <begin position="664"/>
        <end position="711"/>
    </location>
</feature>
<keyword evidence="15" id="KW-0223">Dioxygenase</keyword>
<feature type="compositionally biased region" description="Polar residues" evidence="24">
    <location>
        <begin position="2086"/>
        <end position="2106"/>
    </location>
</feature>
<evidence type="ECO:0000256" key="18">
    <source>
        <dbReference type="ARBA" id="ARBA00023054"/>
    </source>
</evidence>
<dbReference type="FunFam" id="2.30.42.10:FF:000249">
    <property type="entry name" value="membrane-associated guanylate kinase, WW and PDZ domain-containing protein 1-like isoform X2"/>
    <property type="match status" value="1"/>
</dbReference>
<dbReference type="Pfam" id="PF02375">
    <property type="entry name" value="JmjN"/>
    <property type="match status" value="1"/>
</dbReference>
<evidence type="ECO:0000256" key="17">
    <source>
        <dbReference type="ARBA" id="ARBA00023004"/>
    </source>
</evidence>
<keyword evidence="10" id="KW-0479">Metal-binding</keyword>
<dbReference type="Pfam" id="PF01388">
    <property type="entry name" value="ARID"/>
    <property type="match status" value="1"/>
</dbReference>
<feature type="region of interest" description="Disordered" evidence="24">
    <location>
        <begin position="1053"/>
        <end position="1093"/>
    </location>
</feature>
<sequence length="3870" mass="427749">MTTTPGMQQRCPGQQEPRHLIWSSVRSDDPCHRRLVCFFSFTGAIDNLRVIDLLHLPGEGQREDRRREREHDERKHNVDDRVSFAMSKTAVKKLHWRSQVQDSFVPLLGSSGDLGVAVGGGADYGEFPFVTSAPGGGLTVGDVILEIGGTPVLGMTLGDVRGVLNSCPHPVRIKTVSPGSTLCKDLRLYLSKCFTPGSVDSQLQQVIRENLYLRAVPCTTRRPRDGEISAVDYNFVSIEEFFSLEESGALLESGKFKGNYYGTPRPVHVGPDSPPITYQEHRNLLRNFRTRSRSLSNLEKAAEEADILVYINDVCVLGVSHKEVVEMLKSVPVGHSVDVEVRRGYPMLYNPDGCPKQGDPVLPPTTTQPQPRLPTPTPHSRHFHFNGLHGDDMYTEPGVILDANGNATSLGVRPPPPYRRSSLSIAASSSPLRPPRSLRSLARLQSLDQTLASQSDSEVVSAIGSHRASMIRNHNNNSLSTPPHPLHYGTSKSSESDVSSCALSGSRLPLPQSPRRPASSPAGPRSLFPQQTSHLRPPPTSDHPYHRSYDSFHGNTSPTASPGGLSSPGAMSVGGGGELVPVALSQTQRDRGLGFSVAAGGRGGGTTIVKRVWDRKQCNALQPGDAIVKINGADVQSLSLSQEHTRQGEVILLVYRGGICHSAVSPGPVRRLPPPLLRPPPPPVGSDDSTLLPLPRVSRSTPPSPVPTRSSLIQSTSFLESIPVTLTMEPKDWINTGLEDEAGGDVAVPGSGPERQGGEQTRPLRGFEVELRRKPGEGFGFVIASQDVENGKAASLLPHRFVTVRRGSPAAKSGQIRAGDRLEAVEGRSVVTLPHRELAQILRRVGNTLRLTIVPRPSTYSSSLSETNEFDSGHKSRKGQRSRPKRDSRYYSVDLDRGPSGFGFSLRGGSEYNMGLYVLGLMEAGPAARSQRIQVSDQLVEINGDSTAGMTHSQAVEQIRRGGHRIHLVLKRGNGYVPDYVELSSLSLCMTNSKLGEPCFYVIGRTENTRLFFYFESPRRKSSVVDADLPLPLQRSRRTRRCASDARRTRACDKCEEKNSTRPKPQNRTGSSVRPPPSVSGQPSSAPSTPTASSGAACAALFPASLTVHSFVSLHQYCCPSTDHSVEGESQCPETGTHKDISFSQTSYLRGSERYGDSSGGGGGVGGGGAPSGTRGPSCVAASSSASLAWALRTRHQPASLALRKQEEEENKRCKALSDSYELSTDLQDKKVEMLERKYGGSFVSRRAARTIQTAFRQYRMNKNFERLRSSASESRMTRRIILSNMRLQYSFDERQPPQPAQTQTNFTHNVAIGPPHSPDPDRPGGYTHLEDSFSKQVKSLADSIDDALTCRAGRDDSQEGSREGGGISEDFGECVWSSSSNPSSQRGLGERARGAGGGLSMHGDSTATSYSDVTLYMDDGMPSSPLSLDRAPSSTDTEYWGPGGGVGGREDSRDTEGGGSSNSRRSTPCTECRDYRLRGAHLPLLTIEPPSDSSVDMSDRSDRGSLSRQLVYEQEPGGGAGSPQGTLKHSPNTGPRQTSTAAAQGQTRAPSRPLPTHIPHQVAAHHHHHHHPIHHHQYPDTPSSSSSPQQPPTTPLSSSSSTALPPGGLEQPCCSDGDNDSLNSTTNSNETVNCSSGSSSQDSLRDPLPPLGKQTYQRESRHSWDSPPFNSDVVQRRQYRIGLNLFNKKPEKGIQYLIERGFVSDTPVGIARFILERKGLSRQMIGEFLGNRQKQFNKDVLDCVVDEMDFSGMDLDDALRKFQAQIKVQGEAQKVERLIEAFSQRYCVCNPTLVRQFQNPDTIFILAFAIILLNTDMYSPNVKAERKMKLEDFIKNLRGVDNGQDIPRDLLVGIYQRIQKWELRTNDDHVSQVQAVERVIVGKKPVLSLPHRRLVCCCQLYEVPDPNRPQRTGVHQREVFLFNDLLVVTKIFQKKKTSVTYSFRQSFPLVEMQVHMFQNSYYPHGIRLTSAVLGAERKVLIVFMAPSQQDRTRFVSDLRESVAEVQEMEKYRVESELEKQKGVMRPSLLTGSLVGGGVKSDVVNGTLGRTSFDDNCSVGEGLKRTALSSSLRDLSDAGKRGRRNSVGSLDSTMEGSIISSPQPHQRYTVPGVVPGCYGTEDFRPHRPILSPGTGVGGGPGQQHTTAGTGVGGVSSSVERAGAASAPGGSSNSNSNSGSFLGSLFGSKRAKPPGPLIPPGPPYPAPVPPLTTGGAPPHSPSSLCQLEGGPSKIQALHAQYCHAATVQPPPPYYHHHRYHVQTVPPPLQAPRAASAGAAGDGCWSDRAMEGEEFVAPPECPVFEPSWEEFQDPLGYIAKIRPIAEKSGICKIRPPQDWQPPFSVELDTFRFTPRIQRLNELEAETRVKLNYLDRIARFWEIQASSLKIPHIERRILDLFGLSRIVTDEGGFEMVCKERRWARVAQRLGYPPGKNIGSLLRSHYERIVYPFEMFQSGTSLPHCKPKHYDGEDVDKEYKPHSIPLRQSVQPSKISTYGRRAKRCQPDPEPTEEDIEKNPELKKLQIYGAGPKMMGLGLVARYKGMRKKDELPQTVTIKEDVSAAPTDASVKAEPPEPQEKLSEGETSSPPPAPASITVKTEVKKEEPENGKGTEEEENDADKPCTKMTMRLRRNLNNPQCVDSFVCRMCGRGDDDEKLLLCDGCDDNYHIYCLLPPLTDAPKGNWRCPKCVAEECKKPAEAFGFEQATREYTLQSFGEMADAFKADYFNMPVHMVPTELVEREFWRLVGSIEEDVTVEYGADIHSKEFGSGFPMNNGQRKLTKEEEEYARSGWNLNVMPVLEQSLLCHINGDISGMKVPWLYVGMVFSAFCWHIEDHWSYSINYLHWGEPKTWYGVPSVAAERLEEVMKKLTPELFEFQPDLLHQLVTIMNPNILMSHGVPVVRTNQCAGEFVITFPRAYHSGFNQGYNFAEAVNFCTADWLPAGRSCIEHYRRLRRYCVFSHEELTCKMAASPEKLDLNLAAATHREMFIIVQEERKLRKGLMERGITEAEREAFELLPDDERQCDKCKTTCFLSALACSKCPERLVCLYHTQDLCNCPTEKLYLRYRYTLDELLAMLHRLKVRSESFDSWANRVKEALEQEEGNKIGIDDLETLKTEAAEKKFPDNELLRKLNKVLKDIERCRQTSGELLDDSTTRENKMSLAELKSLVETMNNLPCVMMKLEEVQAVLQTVEDFQRQAQALVSDRDWRRDSPPPEQLQTLLDEGGKLPVVVPECDSLRGLKEQGHWLAEVRCTLGTEGGGRQEVTLDVLRNLMQAGCNVPQSVSVETAMAELQELLTIAERWEEKAQICLEQRQKHPLSTLEAIVNEAQLIPVKLPNILALQCCLTRARAWVTDLEEIQNGEHYPCLDDLEGLVAIGRDLPVFMEELRQLELQVASAHSWRDKATKTFLKKSSQHSLLEVLCPCAKRRERRDGTEALDDLLEDSDTNTLGLSAQDLRDPAAIVVAFKEGEHQEKEALLRLQKSNMCKSGLRAAGHKENKENGRWDDRMETDSSGRSENSVKENGGGSSAQSVCVCAAPPRAPQLRCHLCKDWFHGGCVPFPSLLPASGAPTNPLCWWDWDSRFLCPRCQRSRRPRLETILALLVALQRLPVRLPEGEALQCLTERAITWQGRAKEALETPELQRALQTLQELKETLRRDAAEKREEGVGKETERSSVIVLSDSEGGEGEDGVIDLTDDNSPKKKTKETNGTQAGCENGVSRKGNVTGVSSLLPLLPVLKGQVVDLSQETRVQLEQLQLEGDLLEVSLDQTHVIHRVLQAFSLPPRETLHTLIQIELEEQRRSSRSRVKDSKRKRKGHRGGGGEGAGERSLDASESKKTCPLSHSPSPHQPAHTHPESDDESSSTLLRLHP</sequence>
<keyword evidence="20" id="KW-0539">Nucleus</keyword>
<evidence type="ECO:0000256" key="6">
    <source>
        <dbReference type="ARBA" id="ARBA00006801"/>
    </source>
</evidence>
<feature type="compositionally biased region" description="Basic and acidic residues" evidence="24">
    <location>
        <begin position="1319"/>
        <end position="1330"/>
    </location>
</feature>
<dbReference type="InterPro" id="IPR023394">
    <property type="entry name" value="Sec7_C_sf"/>
</dbReference>
<keyword evidence="18 23" id="KW-0175">Coiled coil</keyword>
<dbReference type="Gene3D" id="1.10.150.60">
    <property type="entry name" value="ARID DNA-binding domain"/>
    <property type="match status" value="1"/>
</dbReference>
<dbReference type="InterPro" id="IPR013637">
    <property type="entry name" value="Lys_sp_deMease-like_dom"/>
</dbReference>
<evidence type="ECO:0000256" key="13">
    <source>
        <dbReference type="ARBA" id="ARBA00022833"/>
    </source>
</evidence>
<dbReference type="InterPro" id="IPR003349">
    <property type="entry name" value="JmjN"/>
</dbReference>
<dbReference type="Pfam" id="PF21323">
    <property type="entry name" value="KDM5_C-hel"/>
    <property type="match status" value="1"/>
</dbReference>
<dbReference type="Pfam" id="PF00628">
    <property type="entry name" value="PHD"/>
    <property type="match status" value="1"/>
</dbReference>
<comment type="subcellular location">
    <subcellularLocation>
        <location evidence="4">Cytoplasm</location>
    </subcellularLocation>
    <subcellularLocation>
        <location evidence="3">Membrane</location>
        <topology evidence="3">Peripheral membrane protein</topology>
    </subcellularLocation>
    <subcellularLocation>
        <location evidence="2">Nucleus</location>
    </subcellularLocation>
</comment>
<dbReference type="Pfam" id="PF02373">
    <property type="entry name" value="JmjC"/>
    <property type="match status" value="1"/>
</dbReference>
<feature type="coiled-coil region" evidence="23">
    <location>
        <begin position="3639"/>
        <end position="3666"/>
    </location>
</feature>
<dbReference type="PANTHER" id="PTHR10316:SF41">
    <property type="entry name" value="MAGI FAMILY MEMBER, X-LINKED A-RELATED"/>
    <property type="match status" value="1"/>
</dbReference>
<dbReference type="FunFam" id="3.30.63.10:FF:000003">
    <property type="entry name" value="Membrane-associated guanylate kinase, WW and PDZ domain-containing protein 3 isoform 1"/>
    <property type="match status" value="1"/>
</dbReference>
<evidence type="ECO:0000259" key="27">
    <source>
        <dbReference type="PROSITE" id="PS50106"/>
    </source>
</evidence>
<feature type="region of interest" description="Disordered" evidence="24">
    <location>
        <begin position="1151"/>
        <end position="1178"/>
    </location>
</feature>
<evidence type="ECO:0000256" key="22">
    <source>
        <dbReference type="PROSITE-ProRule" id="PRU00146"/>
    </source>
</evidence>
<feature type="region of interest" description="Disordered" evidence="24">
    <location>
        <begin position="1352"/>
        <end position="1407"/>
    </location>
</feature>
<dbReference type="SMART" id="SM00222">
    <property type="entry name" value="Sec7"/>
    <property type="match status" value="1"/>
</dbReference>
<evidence type="ECO:0000256" key="7">
    <source>
        <dbReference type="ARBA" id="ARBA00012902"/>
    </source>
</evidence>
<evidence type="ECO:0000256" key="16">
    <source>
        <dbReference type="ARBA" id="ARBA00023002"/>
    </source>
</evidence>
<dbReference type="PROSITE" id="PS00856">
    <property type="entry name" value="GUANYLATE_KINASE_1"/>
    <property type="match status" value="1"/>
</dbReference>
<organism evidence="32 33">
    <name type="scientific">Scophthalmus maximus</name>
    <name type="common">Turbot</name>
    <name type="synonym">Psetta maxima</name>
    <dbReference type="NCBI Taxonomy" id="52904"/>
    <lineage>
        <taxon>Eukaryota</taxon>
        <taxon>Metazoa</taxon>
        <taxon>Chordata</taxon>
        <taxon>Craniata</taxon>
        <taxon>Vertebrata</taxon>
        <taxon>Euteleostomi</taxon>
        <taxon>Actinopterygii</taxon>
        <taxon>Neopterygii</taxon>
        <taxon>Teleostei</taxon>
        <taxon>Neoteleostei</taxon>
        <taxon>Acanthomorphata</taxon>
        <taxon>Carangaria</taxon>
        <taxon>Pleuronectiformes</taxon>
        <taxon>Pleuronectoidei</taxon>
        <taxon>Scophthalmidae</taxon>
        <taxon>Scophthalmus</taxon>
    </lineage>
</organism>
<dbReference type="FunFam" id="2.30.29.30:FF:000004">
    <property type="entry name" value="IQ motif and SEC7 domain-containing protein 1"/>
    <property type="match status" value="1"/>
</dbReference>
<dbReference type="GO" id="GO:0016020">
    <property type="term" value="C:membrane"/>
    <property type="evidence" value="ECO:0007669"/>
    <property type="project" value="UniProtKB-SubCell"/>
</dbReference>
<evidence type="ECO:0000256" key="5">
    <source>
        <dbReference type="ARBA" id="ARBA00006248"/>
    </source>
</evidence>
<feature type="domain" description="SEC7" evidence="28">
    <location>
        <begin position="1669"/>
        <end position="1862"/>
    </location>
</feature>
<dbReference type="SUPFAM" id="SSF51197">
    <property type="entry name" value="Clavaminate synthase-like"/>
    <property type="match status" value="1"/>
</dbReference>
<dbReference type="SMART" id="SM01014">
    <property type="entry name" value="ARID"/>
    <property type="match status" value="1"/>
</dbReference>
<dbReference type="CDD" id="cd16875">
    <property type="entry name" value="ARID_KDM5C_5D"/>
    <property type="match status" value="1"/>
</dbReference>
<dbReference type="InterPro" id="IPR035999">
    <property type="entry name" value="Sec7_dom_sf"/>
</dbReference>
<feature type="compositionally biased region" description="Polar residues" evidence="24">
    <location>
        <begin position="472"/>
        <end position="481"/>
    </location>
</feature>
<dbReference type="CDD" id="cd06735">
    <property type="entry name" value="PDZ5_MAGI-1_3-like"/>
    <property type="match status" value="1"/>
</dbReference>
<dbReference type="SMART" id="SM00558">
    <property type="entry name" value="JmjC"/>
    <property type="match status" value="1"/>
</dbReference>
<comment type="caution">
    <text evidence="32">The sequence shown here is derived from an EMBL/GenBank/DDBJ whole genome shotgun (WGS) entry which is preliminary data.</text>
</comment>
<feature type="compositionally biased region" description="Basic and acidic residues" evidence="24">
    <location>
        <begin position="3494"/>
        <end position="3520"/>
    </location>
</feature>
<dbReference type="InterPro" id="IPR013083">
    <property type="entry name" value="Znf_RING/FYVE/PHD"/>
</dbReference>
<dbReference type="GO" id="GO:0003677">
    <property type="term" value="F:DNA binding"/>
    <property type="evidence" value="ECO:0007669"/>
    <property type="project" value="InterPro"/>
</dbReference>
<dbReference type="GO" id="GO:0005911">
    <property type="term" value="C:cell-cell junction"/>
    <property type="evidence" value="ECO:0007669"/>
    <property type="project" value="TreeGrafter"/>
</dbReference>
<comment type="catalytic activity">
    <reaction evidence="21">
        <text>N(6),N(6),N(6)-trimethyl-L-lysyl(4)-[histone H3] + 3 2-oxoglutarate + 3 O2 = L-lysyl(4)-[histone H3] + 3 formaldehyde + 3 succinate + 3 CO2</text>
        <dbReference type="Rhea" id="RHEA:60208"/>
        <dbReference type="Rhea" id="RHEA-COMP:15537"/>
        <dbReference type="Rhea" id="RHEA-COMP:15547"/>
        <dbReference type="ChEBI" id="CHEBI:15379"/>
        <dbReference type="ChEBI" id="CHEBI:16526"/>
        <dbReference type="ChEBI" id="CHEBI:16810"/>
        <dbReference type="ChEBI" id="CHEBI:16842"/>
        <dbReference type="ChEBI" id="CHEBI:29969"/>
        <dbReference type="ChEBI" id="CHEBI:30031"/>
        <dbReference type="ChEBI" id="CHEBI:61961"/>
        <dbReference type="EC" id="1.14.11.67"/>
    </reaction>
</comment>
<dbReference type="InterPro" id="IPR027417">
    <property type="entry name" value="P-loop_NTPase"/>
</dbReference>
<feature type="region of interest" description="Disordered" evidence="24">
    <location>
        <begin position="2548"/>
        <end position="2621"/>
    </location>
</feature>
<dbReference type="InterPro" id="IPR048615">
    <property type="entry name" value="KDM5_C-hel"/>
</dbReference>
<dbReference type="EC" id="1.14.11.67" evidence="7"/>
<dbReference type="PROSITE" id="PS01359">
    <property type="entry name" value="ZF_PHD_1"/>
    <property type="match status" value="2"/>
</dbReference>
<protein>
    <recommendedName>
        <fullName evidence="7">[histone H3]-trimethyl-L-lysine(4) demethylase</fullName>
        <ecNumber evidence="7">1.14.11.67</ecNumber>
    </recommendedName>
</protein>
<feature type="region of interest" description="Disordered" evidence="24">
    <location>
        <begin position="1422"/>
        <end position="1472"/>
    </location>
</feature>
<dbReference type="PROSITE" id="PS51183">
    <property type="entry name" value="JMJN"/>
    <property type="match status" value="1"/>
</dbReference>
<feature type="region of interest" description="Disordered" evidence="24">
    <location>
        <begin position="1484"/>
        <end position="1671"/>
    </location>
</feature>
<dbReference type="PROSITE" id="PS50106">
    <property type="entry name" value="PDZ"/>
    <property type="match status" value="4"/>
</dbReference>
<dbReference type="SMART" id="SM00228">
    <property type="entry name" value="PDZ"/>
    <property type="match status" value="5"/>
</dbReference>
<feature type="domain" description="PDZ" evidence="27">
    <location>
        <begin position="581"/>
        <end position="642"/>
    </location>
</feature>
<dbReference type="FunFam" id="1.10.1000.11:FF:000001">
    <property type="entry name" value="IQ motif and SEC7 domain-containing protein 1"/>
    <property type="match status" value="1"/>
</dbReference>
<feature type="compositionally biased region" description="Polar residues" evidence="24">
    <location>
        <begin position="858"/>
        <end position="867"/>
    </location>
</feature>
<feature type="domain" description="PDZ" evidence="27">
    <location>
        <begin position="892"/>
        <end position="974"/>
    </location>
</feature>
<dbReference type="SMART" id="SM00545">
    <property type="entry name" value="JmjN"/>
    <property type="match status" value="1"/>
</dbReference>
<evidence type="ECO:0000256" key="10">
    <source>
        <dbReference type="ARBA" id="ARBA00022723"/>
    </source>
</evidence>
<dbReference type="InterPro" id="IPR001478">
    <property type="entry name" value="PDZ"/>
</dbReference>
<name>A0A6A4SU80_SCOMX</name>
<feature type="compositionally biased region" description="Basic residues" evidence="24">
    <location>
        <begin position="875"/>
        <end position="884"/>
    </location>
</feature>
<dbReference type="SMART" id="SM00249">
    <property type="entry name" value="PHD"/>
    <property type="match status" value="2"/>
</dbReference>
<feature type="compositionally biased region" description="Low complexity" evidence="24">
    <location>
        <begin position="1621"/>
        <end position="1643"/>
    </location>
</feature>
<dbReference type="Gene3D" id="2.30.42.10">
    <property type="match status" value="5"/>
</dbReference>
<feature type="region of interest" description="Disordered" evidence="24">
    <location>
        <begin position="2491"/>
        <end position="2517"/>
    </location>
</feature>
<keyword evidence="12 22" id="KW-0863">Zinc-finger</keyword>
<evidence type="ECO:0000259" key="31">
    <source>
        <dbReference type="PROSITE" id="PS51184"/>
    </source>
</evidence>